<sequence>MFWRTVLLLLFLLSLSSGCFQPDSIPPSITPLDTDTTVRLVSHSFLFEESRVTIDVPVDMGVYRGAQQSDKRIYLYRDLAESEWYPIYYAAFIDDPHQETFFQDLISTLRTVRSDLRLDDDRYLELCSVFVQSLPYDDDTVLIEPKFPIETYGDGTGDCDDKTLLLAGVLSREGYDVALLLYLEEKHMALGVRGAGCRDAGDGYSYLETTKTHFVGIVPDRLAGNVTISSDPVIIPIGDGTLGYMACDETTALSDLLAYCRAMVDALNLEMDRERQVLEDMNDEIAARQSALDLLRSQGRYLEYNHQVAGFNALVERYNDRLKRYNGLVGKVERYVGIHTTILGRMYDRYGLYRQMERDGLLAEMRGM</sequence>
<keyword evidence="1" id="KW-0175">Coiled coil</keyword>
<dbReference type="PANTHER" id="PTHR39327">
    <property type="match status" value="1"/>
</dbReference>
<comment type="caution">
    <text evidence="2">The sequence shown here is derived from an EMBL/GenBank/DDBJ whole genome shotgun (WGS) entry which is preliminary data.</text>
</comment>
<dbReference type="OrthoDB" id="110514at2157"/>
<dbReference type="RefSeq" id="WP_211529602.1">
    <property type="nucleotide sequence ID" value="NZ_JWHL01000001.1"/>
</dbReference>
<protein>
    <recommendedName>
        <fullName evidence="4">Transglutaminase-like domain-containing protein</fullName>
    </recommendedName>
</protein>
<reference evidence="2" key="1">
    <citation type="submission" date="2014-12" db="EMBL/GenBank/DDBJ databases">
        <authorList>
            <person name="Huang H.-H."/>
            <person name="Chen S.-C."/>
            <person name="Lai M.-C."/>
        </authorList>
    </citation>
    <scope>NUCLEOTIDE SEQUENCE</scope>
    <source>
        <strain evidence="2">K1F9705b</strain>
    </source>
</reference>
<evidence type="ECO:0000313" key="2">
    <source>
        <dbReference type="EMBL" id="MBR1368002.1"/>
    </source>
</evidence>
<dbReference type="InterPro" id="IPR010319">
    <property type="entry name" value="Transglutaminase-like_Cys_pept"/>
</dbReference>
<gene>
    <name evidence="2" type="ORF">RJ53_00235</name>
</gene>
<name>A0A8J7W8B7_9EURY</name>
<feature type="coiled-coil region" evidence="1">
    <location>
        <begin position="264"/>
        <end position="298"/>
    </location>
</feature>
<evidence type="ECO:0000313" key="3">
    <source>
        <dbReference type="Proteomes" id="UP000730161"/>
    </source>
</evidence>
<keyword evidence="3" id="KW-1185">Reference proteome</keyword>
<dbReference type="EMBL" id="JWHL01000001">
    <property type="protein sequence ID" value="MBR1368002.1"/>
    <property type="molecule type" value="Genomic_DNA"/>
</dbReference>
<proteinExistence type="predicted"/>
<organism evidence="2 3">
    <name type="scientific">Methanocalculus chunghsingensis</name>
    <dbReference type="NCBI Taxonomy" id="156457"/>
    <lineage>
        <taxon>Archaea</taxon>
        <taxon>Methanobacteriati</taxon>
        <taxon>Methanobacteriota</taxon>
        <taxon>Stenosarchaea group</taxon>
        <taxon>Methanomicrobia</taxon>
        <taxon>Methanomicrobiales</taxon>
        <taxon>Methanocalculaceae</taxon>
        <taxon>Methanocalculus</taxon>
    </lineage>
</organism>
<dbReference type="PROSITE" id="PS51257">
    <property type="entry name" value="PROKAR_LIPOPROTEIN"/>
    <property type="match status" value="1"/>
</dbReference>
<evidence type="ECO:0000256" key="1">
    <source>
        <dbReference type="SAM" id="Coils"/>
    </source>
</evidence>
<dbReference type="PANTHER" id="PTHR39327:SF1">
    <property type="entry name" value="BLR5470 PROTEIN"/>
    <property type="match status" value="1"/>
</dbReference>
<dbReference type="AlphaFoldDB" id="A0A8J7W8B7"/>
<evidence type="ECO:0008006" key="4">
    <source>
        <dbReference type="Google" id="ProtNLM"/>
    </source>
</evidence>
<dbReference type="Proteomes" id="UP000730161">
    <property type="component" value="Unassembled WGS sequence"/>
</dbReference>
<accession>A0A8J7W8B7</accession>
<dbReference type="Gene3D" id="3.10.620.30">
    <property type="match status" value="1"/>
</dbReference>